<dbReference type="RefSeq" id="XP_018482215.1">
    <property type="nucleotide sequence ID" value="XM_018626713.2"/>
</dbReference>
<dbReference type="GO" id="GO:0004857">
    <property type="term" value="F:enzyme inhibitor activity"/>
    <property type="evidence" value="ECO:0007669"/>
    <property type="project" value="InterPro"/>
</dbReference>
<dbReference type="InterPro" id="IPR035513">
    <property type="entry name" value="Invertase/methylesterase_inhib"/>
</dbReference>
<dbReference type="SUPFAM" id="SSF101148">
    <property type="entry name" value="Plant invertase/pectin methylesterase inhibitor"/>
    <property type="match status" value="1"/>
</dbReference>
<dbReference type="PANTHER" id="PTHR31890">
    <property type="entry name" value="PLANT INVERTASE/PECTIN METHYLESTERASE INHIBITOR SUPERFAMILY PROTEIN"/>
    <property type="match status" value="1"/>
</dbReference>
<dbReference type="NCBIfam" id="TIGR01614">
    <property type="entry name" value="PME_inhib"/>
    <property type="match status" value="1"/>
</dbReference>
<protein>
    <submittedName>
        <fullName evidence="4">Uncharacterized protein LOC108853285</fullName>
    </submittedName>
</protein>
<evidence type="ECO:0000256" key="1">
    <source>
        <dbReference type="SAM" id="Phobius"/>
    </source>
</evidence>
<dbReference type="PANTHER" id="PTHR31890:SF12">
    <property type="entry name" value="EXPRESSED PROTEIN"/>
    <property type="match status" value="1"/>
</dbReference>
<feature type="domain" description="Pectinesterase inhibitor" evidence="2">
    <location>
        <begin position="48"/>
        <end position="192"/>
    </location>
</feature>
<evidence type="ECO:0000313" key="4">
    <source>
        <dbReference type="RefSeq" id="XP_018482215.1"/>
    </source>
</evidence>
<evidence type="ECO:0000259" key="2">
    <source>
        <dbReference type="SMART" id="SM00856"/>
    </source>
</evidence>
<feature type="transmembrane region" description="Helical" evidence="1">
    <location>
        <begin position="6"/>
        <end position="24"/>
    </location>
</feature>
<dbReference type="Pfam" id="PF04043">
    <property type="entry name" value="PMEI"/>
    <property type="match status" value="1"/>
</dbReference>
<dbReference type="AlphaFoldDB" id="A0A6J0NCG9"/>
<dbReference type="OrthoDB" id="1065422at2759"/>
<dbReference type="Proteomes" id="UP000504610">
    <property type="component" value="Chromosome 6"/>
</dbReference>
<reference evidence="3" key="1">
    <citation type="journal article" date="2019" name="Database">
        <title>The radish genome database (RadishGD): an integrated information resource for radish genomics.</title>
        <authorList>
            <person name="Yu H.J."/>
            <person name="Baek S."/>
            <person name="Lee Y.J."/>
            <person name="Cho A."/>
            <person name="Mun J.H."/>
        </authorList>
    </citation>
    <scope>NUCLEOTIDE SEQUENCE [LARGE SCALE GENOMIC DNA]</scope>
    <source>
        <strain evidence="3">cv. WK10039</strain>
    </source>
</reference>
<gene>
    <name evidence="4" type="primary">LOC108853285</name>
</gene>
<name>A0A6J0NCG9_RAPSA</name>
<dbReference type="GeneID" id="108853285"/>
<keyword evidence="1" id="KW-0472">Membrane</keyword>
<reference evidence="4" key="2">
    <citation type="submission" date="2025-08" db="UniProtKB">
        <authorList>
            <consortium name="RefSeq"/>
        </authorList>
    </citation>
    <scope>IDENTIFICATION</scope>
    <source>
        <tissue evidence="4">Leaf</tissue>
    </source>
</reference>
<keyword evidence="3" id="KW-1185">Reference proteome</keyword>
<sequence>MVSYYPPYAYITINIVTFLLLSRWSSTTAKSMISSHLHLPMKQTTCPFPSLLISKACKGTASISSQEQECIESLTSNQHTVSASTVFELAKVSLSLAMEKAEHTMLLLGSPKKPCFKSCAENYKDSVIEGLKKAEWSMEKGDLDETDDELSLARDAADYCHMVLSVDPDDARSPVFSANKDVYNRITYAMSVADLL</sequence>
<evidence type="ECO:0000313" key="3">
    <source>
        <dbReference type="Proteomes" id="UP000504610"/>
    </source>
</evidence>
<dbReference type="KEGG" id="rsz:108853285"/>
<organism evidence="3 4">
    <name type="scientific">Raphanus sativus</name>
    <name type="common">Radish</name>
    <name type="synonym">Raphanus raphanistrum var. sativus</name>
    <dbReference type="NCBI Taxonomy" id="3726"/>
    <lineage>
        <taxon>Eukaryota</taxon>
        <taxon>Viridiplantae</taxon>
        <taxon>Streptophyta</taxon>
        <taxon>Embryophyta</taxon>
        <taxon>Tracheophyta</taxon>
        <taxon>Spermatophyta</taxon>
        <taxon>Magnoliopsida</taxon>
        <taxon>eudicotyledons</taxon>
        <taxon>Gunneridae</taxon>
        <taxon>Pentapetalae</taxon>
        <taxon>rosids</taxon>
        <taxon>malvids</taxon>
        <taxon>Brassicales</taxon>
        <taxon>Brassicaceae</taxon>
        <taxon>Brassiceae</taxon>
        <taxon>Raphanus</taxon>
    </lineage>
</organism>
<keyword evidence="1" id="KW-1133">Transmembrane helix</keyword>
<accession>A0A6J0NCG9</accession>
<dbReference type="Gene3D" id="1.20.140.40">
    <property type="entry name" value="Invertase/pectin methylesterase inhibitor family protein"/>
    <property type="match status" value="1"/>
</dbReference>
<proteinExistence type="predicted"/>
<keyword evidence="1" id="KW-0812">Transmembrane</keyword>
<dbReference type="InterPro" id="IPR006501">
    <property type="entry name" value="Pectinesterase_inhib_dom"/>
</dbReference>
<dbReference type="SMART" id="SM00856">
    <property type="entry name" value="PMEI"/>
    <property type="match status" value="1"/>
</dbReference>